<dbReference type="InterPro" id="IPR023393">
    <property type="entry name" value="START-like_dom_sf"/>
</dbReference>
<organism evidence="3 4">
    <name type="scientific">Caulobacter mirabilis</name>
    <dbReference type="NCBI Taxonomy" id="69666"/>
    <lineage>
        <taxon>Bacteria</taxon>
        <taxon>Pseudomonadati</taxon>
        <taxon>Pseudomonadota</taxon>
        <taxon>Alphaproteobacteria</taxon>
        <taxon>Caulobacterales</taxon>
        <taxon>Caulobacteraceae</taxon>
        <taxon>Caulobacter</taxon>
    </lineage>
</organism>
<dbReference type="SUPFAM" id="SSF55961">
    <property type="entry name" value="Bet v1-like"/>
    <property type="match status" value="1"/>
</dbReference>
<evidence type="ECO:0000256" key="1">
    <source>
        <dbReference type="ARBA" id="ARBA00006817"/>
    </source>
</evidence>
<evidence type="ECO:0000259" key="2">
    <source>
        <dbReference type="Pfam" id="PF08327"/>
    </source>
</evidence>
<dbReference type="Gene3D" id="3.30.530.20">
    <property type="match status" value="1"/>
</dbReference>
<dbReference type="EMBL" id="CP024201">
    <property type="protein sequence ID" value="ATQ42584.1"/>
    <property type="molecule type" value="Genomic_DNA"/>
</dbReference>
<keyword evidence="4" id="KW-1185">Reference proteome</keyword>
<evidence type="ECO:0000313" key="3">
    <source>
        <dbReference type="EMBL" id="ATQ42584.1"/>
    </source>
</evidence>
<accession>A0A2D2AX46</accession>
<proteinExistence type="inferred from homology"/>
<dbReference type="InterPro" id="IPR013538">
    <property type="entry name" value="ASHA1/2-like_C"/>
</dbReference>
<sequence length="154" mass="17663">MASRVVVALRVKVPPQRAFQAFTEEIGAWWKPNALFAFTPREPGLLSFDGRERLIETRAGGKVFEIGRVKVWEPGARLVFGWRQATFTPEMATQVEVTFEPVGEGETRVTVTHVGWDSVPQDHVARHGFPLQVIQARQGEWWRTLLERLRERVE</sequence>
<dbReference type="OrthoDB" id="793407at2"/>
<dbReference type="Pfam" id="PF08327">
    <property type="entry name" value="AHSA1"/>
    <property type="match status" value="1"/>
</dbReference>
<dbReference type="AlphaFoldDB" id="A0A2D2AX46"/>
<evidence type="ECO:0000313" key="4">
    <source>
        <dbReference type="Proteomes" id="UP000228945"/>
    </source>
</evidence>
<name>A0A2D2AX46_9CAUL</name>
<feature type="domain" description="Activator of Hsp90 ATPase homologue 1/2-like C-terminal" evidence="2">
    <location>
        <begin position="12"/>
        <end position="153"/>
    </location>
</feature>
<dbReference type="Proteomes" id="UP000228945">
    <property type="component" value="Chromosome"/>
</dbReference>
<reference evidence="3 4" key="1">
    <citation type="submission" date="2017-10" db="EMBL/GenBank/DDBJ databases">
        <title>Genome sequence of Caulobacter mirabilis FWC38.</title>
        <authorList>
            <person name="Fiebig A."/>
            <person name="Crosson S."/>
        </authorList>
    </citation>
    <scope>NUCLEOTIDE SEQUENCE [LARGE SCALE GENOMIC DNA]</scope>
    <source>
        <strain evidence="3 4">FWC 38</strain>
    </source>
</reference>
<protein>
    <submittedName>
        <fullName evidence="3">ATPase</fullName>
    </submittedName>
</protein>
<comment type="similarity">
    <text evidence="1">Belongs to the AHA1 family.</text>
</comment>
<dbReference type="KEGG" id="cmb:CSW64_09285"/>
<gene>
    <name evidence="3" type="ORF">CSW64_09285</name>
</gene>
<dbReference type="RefSeq" id="WP_099621838.1">
    <property type="nucleotide sequence ID" value="NZ_CP024201.1"/>
</dbReference>